<organism evidence="2 3">
    <name type="scientific">Pseudoneurospora amorphoporcata</name>
    <dbReference type="NCBI Taxonomy" id="241081"/>
    <lineage>
        <taxon>Eukaryota</taxon>
        <taxon>Fungi</taxon>
        <taxon>Dikarya</taxon>
        <taxon>Ascomycota</taxon>
        <taxon>Pezizomycotina</taxon>
        <taxon>Sordariomycetes</taxon>
        <taxon>Sordariomycetidae</taxon>
        <taxon>Sordariales</taxon>
        <taxon>Sordariaceae</taxon>
        <taxon>Pseudoneurospora</taxon>
    </lineage>
</organism>
<evidence type="ECO:0000256" key="1">
    <source>
        <dbReference type="SAM" id="SignalP"/>
    </source>
</evidence>
<accession>A0AAN6SFL0</accession>
<keyword evidence="3" id="KW-1185">Reference proteome</keyword>
<evidence type="ECO:0000313" key="3">
    <source>
        <dbReference type="Proteomes" id="UP001303222"/>
    </source>
</evidence>
<evidence type="ECO:0000313" key="2">
    <source>
        <dbReference type="EMBL" id="KAK3951363.1"/>
    </source>
</evidence>
<sequence length="87" mass="9690">MKLSPTPVCAIFLVFSPSSSSISLPSITTHHPQIPNILSIGSHAEPPTPVNLSVDNYRFVLAVPTPPVPVPIVHWRWRRYWGPQISR</sequence>
<feature type="signal peptide" evidence="1">
    <location>
        <begin position="1"/>
        <end position="21"/>
    </location>
</feature>
<evidence type="ECO:0008006" key="4">
    <source>
        <dbReference type="Google" id="ProtNLM"/>
    </source>
</evidence>
<dbReference type="AlphaFoldDB" id="A0AAN6SFL0"/>
<reference evidence="2" key="2">
    <citation type="submission" date="2023-06" db="EMBL/GenBank/DDBJ databases">
        <authorList>
            <consortium name="Lawrence Berkeley National Laboratory"/>
            <person name="Mondo S.J."/>
            <person name="Hensen N."/>
            <person name="Bonometti L."/>
            <person name="Westerberg I."/>
            <person name="Brannstrom I.O."/>
            <person name="Guillou S."/>
            <person name="Cros-Aarteil S."/>
            <person name="Calhoun S."/>
            <person name="Haridas S."/>
            <person name="Kuo A."/>
            <person name="Pangilinan J."/>
            <person name="Riley R."/>
            <person name="Labutti K."/>
            <person name="Andreopoulos B."/>
            <person name="Lipzen A."/>
            <person name="Chen C."/>
            <person name="Yanf M."/>
            <person name="Daum C."/>
            <person name="Ng V."/>
            <person name="Clum A."/>
            <person name="Steindorff A."/>
            <person name="Ohm R."/>
            <person name="Martin F."/>
            <person name="Silar P."/>
            <person name="Natvig D."/>
            <person name="Lalanne C."/>
            <person name="Gautier V."/>
            <person name="Ament-Velasquez S.L."/>
            <person name="Kruys A."/>
            <person name="Hutchinson M.I."/>
            <person name="Powell A.J."/>
            <person name="Barry K."/>
            <person name="Miller A.N."/>
            <person name="Grigoriev I.V."/>
            <person name="Debuchy R."/>
            <person name="Gladieux P."/>
            <person name="Thoren M.H."/>
            <person name="Johannesson H."/>
        </authorList>
    </citation>
    <scope>NUCLEOTIDE SEQUENCE</scope>
    <source>
        <strain evidence="2">CBS 626.80</strain>
    </source>
</reference>
<protein>
    <recommendedName>
        <fullName evidence="4">Secreted protein</fullName>
    </recommendedName>
</protein>
<gene>
    <name evidence="2" type="ORF">QBC32DRAFT_344239</name>
</gene>
<dbReference type="EMBL" id="MU859150">
    <property type="protein sequence ID" value="KAK3951363.1"/>
    <property type="molecule type" value="Genomic_DNA"/>
</dbReference>
<feature type="chain" id="PRO_5042956524" description="Secreted protein" evidence="1">
    <location>
        <begin position="22"/>
        <end position="87"/>
    </location>
</feature>
<reference evidence="2" key="1">
    <citation type="journal article" date="2023" name="Mol. Phylogenet. Evol.">
        <title>Genome-scale phylogeny and comparative genomics of the fungal order Sordariales.</title>
        <authorList>
            <person name="Hensen N."/>
            <person name="Bonometti L."/>
            <person name="Westerberg I."/>
            <person name="Brannstrom I.O."/>
            <person name="Guillou S."/>
            <person name="Cros-Aarteil S."/>
            <person name="Calhoun S."/>
            <person name="Haridas S."/>
            <person name="Kuo A."/>
            <person name="Mondo S."/>
            <person name="Pangilinan J."/>
            <person name="Riley R."/>
            <person name="LaButti K."/>
            <person name="Andreopoulos B."/>
            <person name="Lipzen A."/>
            <person name="Chen C."/>
            <person name="Yan M."/>
            <person name="Daum C."/>
            <person name="Ng V."/>
            <person name="Clum A."/>
            <person name="Steindorff A."/>
            <person name="Ohm R.A."/>
            <person name="Martin F."/>
            <person name="Silar P."/>
            <person name="Natvig D.O."/>
            <person name="Lalanne C."/>
            <person name="Gautier V."/>
            <person name="Ament-Velasquez S.L."/>
            <person name="Kruys A."/>
            <person name="Hutchinson M.I."/>
            <person name="Powell A.J."/>
            <person name="Barry K."/>
            <person name="Miller A.N."/>
            <person name="Grigoriev I.V."/>
            <person name="Debuchy R."/>
            <person name="Gladieux P."/>
            <person name="Hiltunen Thoren M."/>
            <person name="Johannesson H."/>
        </authorList>
    </citation>
    <scope>NUCLEOTIDE SEQUENCE</scope>
    <source>
        <strain evidence="2">CBS 626.80</strain>
    </source>
</reference>
<comment type="caution">
    <text evidence="2">The sequence shown here is derived from an EMBL/GenBank/DDBJ whole genome shotgun (WGS) entry which is preliminary data.</text>
</comment>
<proteinExistence type="predicted"/>
<keyword evidence="1" id="KW-0732">Signal</keyword>
<dbReference type="Proteomes" id="UP001303222">
    <property type="component" value="Unassembled WGS sequence"/>
</dbReference>
<name>A0AAN6SFL0_9PEZI</name>